<evidence type="ECO:0000259" key="5">
    <source>
        <dbReference type="PROSITE" id="PS50175"/>
    </source>
</evidence>
<comment type="caution">
    <text evidence="6">The sequence shown here is derived from an EMBL/GenBank/DDBJ whole genome shotgun (WGS) entry which is preliminary data.</text>
</comment>
<feature type="region of interest" description="Disordered" evidence="3">
    <location>
        <begin position="311"/>
        <end position="342"/>
    </location>
</feature>
<evidence type="ECO:0000259" key="4">
    <source>
        <dbReference type="PROSITE" id="PS50158"/>
    </source>
</evidence>
<feature type="region of interest" description="Disordered" evidence="3">
    <location>
        <begin position="120"/>
        <end position="155"/>
    </location>
</feature>
<feature type="region of interest" description="Disordered" evidence="3">
    <location>
        <begin position="1"/>
        <end position="34"/>
    </location>
</feature>
<keyword evidence="1" id="KW-0378">Hydrolase</keyword>
<sequence>MRRGSGSEDESVQGNPQVVVAPESQRNERFGELTPERRLEELRAEMEKLSQVIGGGARDSELASGRQDRCVELLVADQLKRNLSEEALRYVTLQEGRQWVNAPELAASLRTFEEAQGMNSAAKQKLSESQSAGVSKLDIQRSSRGGARSPGAETKPKLRGCYACGATGHQKWNCPMRQQQTPDCSGAKSESLAARVLVGEPVAAHSELIPVSLDCKDMRIGAVLDTGAEITVLRESAIPPEMVQPHGTISLTSAFGEKVQAKLAVVPLAMFSECGVCADVKGTVPVLCALTDQLTARADCLLSEKAWKSLKGEGASERTSKSAEQTDDTQLTPVRGPLPTGKVRKLDVKSPVLKAQGEVATMEGVSTQAVVRSGDDEGPQGSRASPGETQAAGKKETSASEGCREKEQAGSTLQITGAGQDGIVERHRERSCFVRVPTGPRNLVRGSKLRPRCPSSELKSVLFEEGDAASGVACAPMPATAQVGKRKRGQASEVFGRHGGPLGGEPNVTSVRQREDIVRAGFTRKTKYWKGETTGLGQLLELGECSVTRPSVCDLGRVVGPSCHAPDPEKRAVSNVLSSPATEMEPRDVLGLCGHYLSYGQNYAEVARPPTELTGGRVPNRILGSAGAERVSRRHEAALCEAAPWIRSDLEKPYWLFRNVFAAATEACLSQRAENSAETSVAFERHGFSPTQARETFAVSWDPRVQSLALRRIDDRGLWPPPTIIPDANTLSRAPKGRWGYGSGASGADKTRED</sequence>
<dbReference type="Gene3D" id="2.40.70.10">
    <property type="entry name" value="Acid Proteases"/>
    <property type="match status" value="1"/>
</dbReference>
<dbReference type="PANTHER" id="PTHR46888">
    <property type="entry name" value="ZINC KNUCKLE DOMAINCONTAINING PROTEIN-RELATED"/>
    <property type="match status" value="1"/>
</dbReference>
<protein>
    <recommendedName>
        <fullName evidence="8">CCHC-type domain-containing protein</fullName>
    </recommendedName>
</protein>
<evidence type="ECO:0008006" key="8">
    <source>
        <dbReference type="Google" id="ProtNLM"/>
    </source>
</evidence>
<evidence type="ECO:0000313" key="7">
    <source>
        <dbReference type="Proteomes" id="UP000821837"/>
    </source>
</evidence>
<dbReference type="PANTHER" id="PTHR46888:SF1">
    <property type="entry name" value="RIBONUCLEASE H"/>
    <property type="match status" value="1"/>
</dbReference>
<dbReference type="Proteomes" id="UP000821837">
    <property type="component" value="Chromosome 3"/>
</dbReference>
<dbReference type="PROSITE" id="PS50175">
    <property type="entry name" value="ASP_PROT_RETROV"/>
    <property type="match status" value="1"/>
</dbReference>
<dbReference type="InterPro" id="IPR001995">
    <property type="entry name" value="Peptidase_A2_cat"/>
</dbReference>
<dbReference type="GO" id="GO:0003676">
    <property type="term" value="F:nucleic acid binding"/>
    <property type="evidence" value="ECO:0007669"/>
    <property type="project" value="InterPro"/>
</dbReference>
<evidence type="ECO:0000256" key="3">
    <source>
        <dbReference type="SAM" id="MobiDB-lite"/>
    </source>
</evidence>
<keyword evidence="2" id="KW-0863">Zinc-finger</keyword>
<feature type="compositionally biased region" description="Basic and acidic residues" evidence="3">
    <location>
        <begin position="25"/>
        <end position="34"/>
    </location>
</feature>
<dbReference type="AlphaFoldDB" id="A0A9D4T1D0"/>
<dbReference type="PROSITE" id="PS50158">
    <property type="entry name" value="ZF_CCHC"/>
    <property type="match status" value="1"/>
</dbReference>
<name>A0A9D4T1D0_RHISA</name>
<keyword evidence="2" id="KW-0862">Zinc</keyword>
<evidence type="ECO:0000256" key="2">
    <source>
        <dbReference type="PROSITE-ProRule" id="PRU00047"/>
    </source>
</evidence>
<dbReference type="GO" id="GO:0004190">
    <property type="term" value="F:aspartic-type endopeptidase activity"/>
    <property type="evidence" value="ECO:0007669"/>
    <property type="project" value="InterPro"/>
</dbReference>
<evidence type="ECO:0000313" key="6">
    <source>
        <dbReference type="EMBL" id="KAH7962727.1"/>
    </source>
</evidence>
<proteinExistence type="predicted"/>
<dbReference type="GO" id="GO:0006508">
    <property type="term" value="P:proteolysis"/>
    <property type="evidence" value="ECO:0007669"/>
    <property type="project" value="InterPro"/>
</dbReference>
<evidence type="ECO:0000256" key="1">
    <source>
        <dbReference type="ARBA" id="ARBA00022801"/>
    </source>
</evidence>
<reference evidence="6" key="1">
    <citation type="journal article" date="2020" name="Cell">
        <title>Large-Scale Comparative Analyses of Tick Genomes Elucidate Their Genetic Diversity and Vector Capacities.</title>
        <authorList>
            <consortium name="Tick Genome and Microbiome Consortium (TIGMIC)"/>
            <person name="Jia N."/>
            <person name="Wang J."/>
            <person name="Shi W."/>
            <person name="Du L."/>
            <person name="Sun Y."/>
            <person name="Zhan W."/>
            <person name="Jiang J.F."/>
            <person name="Wang Q."/>
            <person name="Zhang B."/>
            <person name="Ji P."/>
            <person name="Bell-Sakyi L."/>
            <person name="Cui X.M."/>
            <person name="Yuan T.T."/>
            <person name="Jiang B.G."/>
            <person name="Yang W.F."/>
            <person name="Lam T.T."/>
            <person name="Chang Q.C."/>
            <person name="Ding S.J."/>
            <person name="Wang X.J."/>
            <person name="Zhu J.G."/>
            <person name="Ruan X.D."/>
            <person name="Zhao L."/>
            <person name="Wei J.T."/>
            <person name="Ye R.Z."/>
            <person name="Que T.C."/>
            <person name="Du C.H."/>
            <person name="Zhou Y.H."/>
            <person name="Cheng J.X."/>
            <person name="Dai P.F."/>
            <person name="Guo W.B."/>
            <person name="Han X.H."/>
            <person name="Huang E.J."/>
            <person name="Li L.F."/>
            <person name="Wei W."/>
            <person name="Gao Y.C."/>
            <person name="Liu J.Z."/>
            <person name="Shao H.Z."/>
            <person name="Wang X."/>
            <person name="Wang C.C."/>
            <person name="Yang T.C."/>
            <person name="Huo Q.B."/>
            <person name="Li W."/>
            <person name="Chen H.Y."/>
            <person name="Chen S.E."/>
            <person name="Zhou L.G."/>
            <person name="Ni X.B."/>
            <person name="Tian J.H."/>
            <person name="Sheng Y."/>
            <person name="Liu T."/>
            <person name="Pan Y.S."/>
            <person name="Xia L.Y."/>
            <person name="Li J."/>
            <person name="Zhao F."/>
            <person name="Cao W.C."/>
        </authorList>
    </citation>
    <scope>NUCLEOTIDE SEQUENCE</scope>
    <source>
        <strain evidence="6">Rsan-2018</strain>
    </source>
</reference>
<feature type="domain" description="CCHC-type" evidence="4">
    <location>
        <begin position="161"/>
        <end position="175"/>
    </location>
</feature>
<feature type="region of interest" description="Disordered" evidence="3">
    <location>
        <begin position="364"/>
        <end position="422"/>
    </location>
</feature>
<accession>A0A9D4T1D0</accession>
<dbReference type="SUPFAM" id="SSF56672">
    <property type="entry name" value="DNA/RNA polymerases"/>
    <property type="match status" value="1"/>
</dbReference>
<dbReference type="GO" id="GO:0008270">
    <property type="term" value="F:zinc ion binding"/>
    <property type="evidence" value="ECO:0007669"/>
    <property type="project" value="UniProtKB-KW"/>
</dbReference>
<dbReference type="GO" id="GO:0071897">
    <property type="term" value="P:DNA biosynthetic process"/>
    <property type="evidence" value="ECO:0007669"/>
    <property type="project" value="UniProtKB-ARBA"/>
</dbReference>
<gene>
    <name evidence="6" type="ORF">HPB52_017682</name>
</gene>
<feature type="compositionally biased region" description="Basic and acidic residues" evidence="3">
    <location>
        <begin position="393"/>
        <end position="408"/>
    </location>
</feature>
<keyword evidence="2" id="KW-0479">Metal-binding</keyword>
<dbReference type="VEuPathDB" id="VectorBase:RSAN_052471"/>
<dbReference type="InterPro" id="IPR001969">
    <property type="entry name" value="Aspartic_peptidase_AS"/>
</dbReference>
<feature type="region of interest" description="Disordered" evidence="3">
    <location>
        <begin position="724"/>
        <end position="754"/>
    </location>
</feature>
<feature type="compositionally biased region" description="Basic and acidic residues" evidence="3">
    <location>
        <begin position="311"/>
        <end position="321"/>
    </location>
</feature>
<feature type="compositionally biased region" description="Polar residues" evidence="3">
    <location>
        <begin position="120"/>
        <end position="133"/>
    </location>
</feature>
<dbReference type="EMBL" id="JABSTV010001249">
    <property type="protein sequence ID" value="KAH7962727.1"/>
    <property type="molecule type" value="Genomic_DNA"/>
</dbReference>
<dbReference type="InterPro" id="IPR001878">
    <property type="entry name" value="Znf_CCHC"/>
</dbReference>
<organism evidence="6 7">
    <name type="scientific">Rhipicephalus sanguineus</name>
    <name type="common">Brown dog tick</name>
    <name type="synonym">Ixodes sanguineus</name>
    <dbReference type="NCBI Taxonomy" id="34632"/>
    <lineage>
        <taxon>Eukaryota</taxon>
        <taxon>Metazoa</taxon>
        <taxon>Ecdysozoa</taxon>
        <taxon>Arthropoda</taxon>
        <taxon>Chelicerata</taxon>
        <taxon>Arachnida</taxon>
        <taxon>Acari</taxon>
        <taxon>Parasitiformes</taxon>
        <taxon>Ixodida</taxon>
        <taxon>Ixodoidea</taxon>
        <taxon>Ixodidae</taxon>
        <taxon>Rhipicephalinae</taxon>
        <taxon>Rhipicephalus</taxon>
        <taxon>Rhipicephalus</taxon>
    </lineage>
</organism>
<dbReference type="InterPro" id="IPR043502">
    <property type="entry name" value="DNA/RNA_pol_sf"/>
</dbReference>
<dbReference type="SUPFAM" id="SSF57756">
    <property type="entry name" value="Retrovirus zinc finger-like domains"/>
    <property type="match status" value="1"/>
</dbReference>
<dbReference type="InterPro" id="IPR021109">
    <property type="entry name" value="Peptidase_aspartic_dom_sf"/>
</dbReference>
<dbReference type="InterPro" id="IPR036875">
    <property type="entry name" value="Znf_CCHC_sf"/>
</dbReference>
<reference evidence="6" key="2">
    <citation type="submission" date="2021-09" db="EMBL/GenBank/DDBJ databases">
        <authorList>
            <person name="Jia N."/>
            <person name="Wang J."/>
            <person name="Shi W."/>
            <person name="Du L."/>
            <person name="Sun Y."/>
            <person name="Zhan W."/>
            <person name="Jiang J."/>
            <person name="Wang Q."/>
            <person name="Zhang B."/>
            <person name="Ji P."/>
            <person name="Sakyi L.B."/>
            <person name="Cui X."/>
            <person name="Yuan T."/>
            <person name="Jiang B."/>
            <person name="Yang W."/>
            <person name="Lam T.T.-Y."/>
            <person name="Chang Q."/>
            <person name="Ding S."/>
            <person name="Wang X."/>
            <person name="Zhu J."/>
            <person name="Ruan X."/>
            <person name="Zhao L."/>
            <person name="Wei J."/>
            <person name="Que T."/>
            <person name="Du C."/>
            <person name="Cheng J."/>
            <person name="Dai P."/>
            <person name="Han X."/>
            <person name="Huang E."/>
            <person name="Gao Y."/>
            <person name="Liu J."/>
            <person name="Shao H."/>
            <person name="Ye R."/>
            <person name="Li L."/>
            <person name="Wei W."/>
            <person name="Wang X."/>
            <person name="Wang C."/>
            <person name="Huo Q."/>
            <person name="Li W."/>
            <person name="Guo W."/>
            <person name="Chen H."/>
            <person name="Chen S."/>
            <person name="Zhou L."/>
            <person name="Zhou L."/>
            <person name="Ni X."/>
            <person name="Tian J."/>
            <person name="Zhou Y."/>
            <person name="Sheng Y."/>
            <person name="Liu T."/>
            <person name="Pan Y."/>
            <person name="Xia L."/>
            <person name="Li J."/>
            <person name="Zhao F."/>
            <person name="Cao W."/>
        </authorList>
    </citation>
    <scope>NUCLEOTIDE SEQUENCE</scope>
    <source>
        <strain evidence="6">Rsan-2018</strain>
        <tissue evidence="6">Larvae</tissue>
    </source>
</reference>
<keyword evidence="7" id="KW-1185">Reference proteome</keyword>
<feature type="domain" description="Peptidase A2" evidence="5">
    <location>
        <begin position="220"/>
        <end position="239"/>
    </location>
</feature>
<dbReference type="PROSITE" id="PS00141">
    <property type="entry name" value="ASP_PROTEASE"/>
    <property type="match status" value="1"/>
</dbReference>